<dbReference type="EnsemblMetazoa" id="XM_038213111.1">
    <property type="protein sequence ID" value="XP_038069039.1"/>
    <property type="gene ID" value="LOC119738274"/>
</dbReference>
<dbReference type="GO" id="GO:0098703">
    <property type="term" value="P:calcium ion import across plasma membrane"/>
    <property type="evidence" value="ECO:0007669"/>
    <property type="project" value="TreeGrafter"/>
</dbReference>
<keyword evidence="5" id="KW-0107">Calcium channel</keyword>
<organism evidence="16 17">
    <name type="scientific">Patiria miniata</name>
    <name type="common">Bat star</name>
    <name type="synonym">Asterina miniata</name>
    <dbReference type="NCBI Taxonomy" id="46514"/>
    <lineage>
        <taxon>Eukaryota</taxon>
        <taxon>Metazoa</taxon>
        <taxon>Echinodermata</taxon>
        <taxon>Eleutherozoa</taxon>
        <taxon>Asterozoa</taxon>
        <taxon>Asteroidea</taxon>
        <taxon>Valvatacea</taxon>
        <taxon>Valvatida</taxon>
        <taxon>Asterinidae</taxon>
        <taxon>Patiria</taxon>
    </lineage>
</organism>
<dbReference type="RefSeq" id="XP_038069039.1">
    <property type="nucleotide sequence ID" value="XM_038213111.1"/>
</dbReference>
<feature type="transmembrane region" description="Helical" evidence="14">
    <location>
        <begin position="563"/>
        <end position="585"/>
    </location>
</feature>
<accession>A0A914AZT8</accession>
<name>A0A914AZT8_PATMI</name>
<dbReference type="SMART" id="SM00248">
    <property type="entry name" value="ANK"/>
    <property type="match status" value="3"/>
</dbReference>
<sequence>MGATVGAALRRYLQCQCFSLGLMESDDSEWRKQNENKNPMYDLLYFSGQGTLVQCYLNRKSDAEFIAQIRKEVGPYLYNDGQGKTINEWDYIQYRKNNVDQKKKNIMDAMSDQELMLEFHEYQQVAINRFTEHQACWDLCKRGEVGETILHLCYLNNTKVHREIARFLLEMYPKLALDVYEGADYYGENAVHMAIVNKDMESVRLLVGQYNAELDRRATGRFFRPNDFKDPKQIKLKLSNYEGDVYFGEYLLAFAAGVGSTEIYDYLINESLKKRPGQGQVNPNAKDSYGNTVVHMVIIHNQKTMFKHVIQHSKMPANYHIPNNAGLTPLELSYRLGRSELFARLLDLASETQWAYGNLAYVAYPLGMLDTIGENGELNKHSALRTIIKKDDPWHLKMLEGQVINQLLQEKWKRYARGRFMFKFVWACLHLTLLSLSVTFRPAGDLLSGDDSITKFRYFTEVCVIIGCVAKTAVEGIEIRSRGSLLDYIKSLYVLPFKGLFMCAIIMLYICVPLRFLGLRQMEDMLLIIIMPFSFAYILFFYRGHEKLGPLIVMIGKMTKGDVSRFAIIYVIFIIIFGEAFFYLFKGVDPETAKDFQSWNGSFMMAFLMAFGDFPYEVFGYSRIGWLSQFIFFIFMLLVPWLLVNMLIAMMAKTYQQVEERSKMEWKRQWAMLLLNIERSIPKGELQKYQKAYSTEMRMPYKEALRKGLIQDTEEATGKAGGTIIISPDEGEAPPIPKGRRIMYKSWKKDDLNVPLVPITRSEGPIDAESGTRDKEYVCRALLIQTVLPKSRAKARREALVKWRGALRKVIRANRNAKTLLQQSRAKVVRTPRGVRSASRASVTSTVPPTPFSKVPPTPPLLPKVPEPLPSATSGEVVGSTDQGHEVTDEVAEVKSPRKLPPLKRRKSRAILPPVV</sequence>
<feature type="domain" description="Ion transport" evidence="15">
    <location>
        <begin position="426"/>
        <end position="662"/>
    </location>
</feature>
<keyword evidence="17" id="KW-1185">Reference proteome</keyword>
<evidence type="ECO:0000256" key="6">
    <source>
        <dbReference type="ARBA" id="ARBA00022692"/>
    </source>
</evidence>
<reference evidence="16" key="1">
    <citation type="submission" date="2022-11" db="UniProtKB">
        <authorList>
            <consortium name="EnsemblMetazoa"/>
        </authorList>
    </citation>
    <scope>IDENTIFICATION</scope>
</reference>
<feature type="compositionally biased region" description="Basic residues" evidence="13">
    <location>
        <begin position="897"/>
        <end position="909"/>
    </location>
</feature>
<comment type="subcellular location">
    <subcellularLocation>
        <location evidence="1">Cell membrane</location>
        <topology evidence="1">Multi-pass membrane protein</topology>
    </subcellularLocation>
</comment>
<feature type="transmembrane region" description="Helical" evidence="14">
    <location>
        <begin position="630"/>
        <end position="652"/>
    </location>
</feature>
<evidence type="ECO:0000256" key="13">
    <source>
        <dbReference type="SAM" id="MobiDB-lite"/>
    </source>
</evidence>
<dbReference type="Gene3D" id="1.25.40.20">
    <property type="entry name" value="Ankyrin repeat-containing domain"/>
    <property type="match status" value="1"/>
</dbReference>
<feature type="region of interest" description="Disordered" evidence="13">
    <location>
        <begin position="831"/>
        <end position="916"/>
    </location>
</feature>
<keyword evidence="3" id="KW-1003">Cell membrane</keyword>
<evidence type="ECO:0000256" key="11">
    <source>
        <dbReference type="ARBA" id="ARBA00023136"/>
    </source>
</evidence>
<feature type="compositionally biased region" description="Basic and acidic residues" evidence="13">
    <location>
        <begin position="883"/>
        <end position="896"/>
    </location>
</feature>
<evidence type="ECO:0000256" key="10">
    <source>
        <dbReference type="ARBA" id="ARBA00023065"/>
    </source>
</evidence>
<feature type="transmembrane region" description="Helical" evidence="14">
    <location>
        <begin position="525"/>
        <end position="542"/>
    </location>
</feature>
<dbReference type="InterPro" id="IPR002110">
    <property type="entry name" value="Ankyrin_rpt"/>
</dbReference>
<keyword evidence="6 14" id="KW-0812">Transmembrane</keyword>
<evidence type="ECO:0000256" key="7">
    <source>
        <dbReference type="ARBA" id="ARBA00022737"/>
    </source>
</evidence>
<keyword evidence="9 14" id="KW-1133">Transmembrane helix</keyword>
<dbReference type="Gene3D" id="1.10.287.70">
    <property type="match status" value="1"/>
</dbReference>
<keyword evidence="7" id="KW-0677">Repeat</keyword>
<feature type="transmembrane region" description="Helical" evidence="14">
    <location>
        <begin position="597"/>
        <end position="618"/>
    </location>
</feature>
<dbReference type="AlphaFoldDB" id="A0A914AZT8"/>
<dbReference type="InterPro" id="IPR024862">
    <property type="entry name" value="TRPV"/>
</dbReference>
<keyword evidence="11 14" id="KW-0472">Membrane</keyword>
<feature type="compositionally biased region" description="Pro residues" evidence="13">
    <location>
        <begin position="848"/>
        <end position="869"/>
    </location>
</feature>
<keyword evidence="12" id="KW-0407">Ion channel</keyword>
<evidence type="ECO:0000313" key="17">
    <source>
        <dbReference type="Proteomes" id="UP000887568"/>
    </source>
</evidence>
<keyword evidence="2" id="KW-0813">Transport</keyword>
<dbReference type="SUPFAM" id="SSF48403">
    <property type="entry name" value="Ankyrin repeat"/>
    <property type="match status" value="1"/>
</dbReference>
<evidence type="ECO:0000256" key="12">
    <source>
        <dbReference type="ARBA" id="ARBA00023303"/>
    </source>
</evidence>
<dbReference type="InterPro" id="IPR005821">
    <property type="entry name" value="Ion_trans_dom"/>
</dbReference>
<dbReference type="PANTHER" id="PTHR10582:SF2">
    <property type="entry name" value="INACTIVE"/>
    <property type="match status" value="1"/>
</dbReference>
<dbReference type="PANTHER" id="PTHR10582">
    <property type="entry name" value="TRANSIENT RECEPTOR POTENTIAL ION CHANNEL PROTEIN"/>
    <property type="match status" value="1"/>
</dbReference>
<dbReference type="InterPro" id="IPR036770">
    <property type="entry name" value="Ankyrin_rpt-contain_sf"/>
</dbReference>
<evidence type="ECO:0000256" key="2">
    <source>
        <dbReference type="ARBA" id="ARBA00022448"/>
    </source>
</evidence>
<protein>
    <recommendedName>
        <fullName evidence="15">Ion transport domain-containing protein</fullName>
    </recommendedName>
</protein>
<evidence type="ECO:0000256" key="1">
    <source>
        <dbReference type="ARBA" id="ARBA00004651"/>
    </source>
</evidence>
<proteinExistence type="predicted"/>
<keyword evidence="8" id="KW-0106">Calcium</keyword>
<evidence type="ECO:0000256" key="4">
    <source>
        <dbReference type="ARBA" id="ARBA00022568"/>
    </source>
</evidence>
<evidence type="ECO:0000256" key="14">
    <source>
        <dbReference type="SAM" id="Phobius"/>
    </source>
</evidence>
<dbReference type="Proteomes" id="UP000887568">
    <property type="component" value="Unplaced"/>
</dbReference>
<evidence type="ECO:0000256" key="3">
    <source>
        <dbReference type="ARBA" id="ARBA00022475"/>
    </source>
</evidence>
<keyword evidence="4" id="KW-0109">Calcium transport</keyword>
<dbReference type="GO" id="GO:0005262">
    <property type="term" value="F:calcium channel activity"/>
    <property type="evidence" value="ECO:0007669"/>
    <property type="project" value="UniProtKB-KW"/>
</dbReference>
<dbReference type="OMA" id="FRELILM"/>
<dbReference type="Pfam" id="PF00520">
    <property type="entry name" value="Ion_trans"/>
    <property type="match status" value="1"/>
</dbReference>
<evidence type="ECO:0000313" key="16">
    <source>
        <dbReference type="EnsemblMetazoa" id="XP_038069039.1"/>
    </source>
</evidence>
<evidence type="ECO:0000256" key="5">
    <source>
        <dbReference type="ARBA" id="ARBA00022673"/>
    </source>
</evidence>
<dbReference type="GO" id="GO:0005886">
    <property type="term" value="C:plasma membrane"/>
    <property type="evidence" value="ECO:0007669"/>
    <property type="project" value="UniProtKB-SubCell"/>
</dbReference>
<dbReference type="OrthoDB" id="533508at2759"/>
<evidence type="ECO:0000256" key="8">
    <source>
        <dbReference type="ARBA" id="ARBA00022837"/>
    </source>
</evidence>
<keyword evidence="10" id="KW-0406">Ion transport</keyword>
<feature type="transmembrane region" description="Helical" evidence="14">
    <location>
        <begin position="495"/>
        <end position="519"/>
    </location>
</feature>
<evidence type="ECO:0000256" key="9">
    <source>
        <dbReference type="ARBA" id="ARBA00022989"/>
    </source>
</evidence>
<evidence type="ECO:0000259" key="15">
    <source>
        <dbReference type="Pfam" id="PF00520"/>
    </source>
</evidence>
<dbReference type="GeneID" id="119738274"/>